<keyword evidence="2" id="KW-0560">Oxidoreductase</keyword>
<evidence type="ECO:0000256" key="2">
    <source>
        <dbReference type="ARBA" id="ARBA00023002"/>
    </source>
</evidence>
<keyword evidence="3" id="KW-0812">Transmembrane</keyword>
<gene>
    <name evidence="5" type="ORF">WQQ_38080</name>
</gene>
<dbReference type="Proteomes" id="UP000003704">
    <property type="component" value="Unassembled WGS sequence"/>
</dbReference>
<dbReference type="RefSeq" id="WP_007186743.1">
    <property type="nucleotide sequence ID" value="NZ_AKGD01000003.1"/>
</dbReference>
<reference evidence="5 6" key="1">
    <citation type="journal article" date="2012" name="J. Bacteriol.">
        <title>Genome Sequence of n-Alkane-Degrading Hydrocarboniphaga effusa Strain AP103T (ATCC BAA-332T).</title>
        <authorList>
            <person name="Chang H.K."/>
            <person name="Zylstra G.J."/>
            <person name="Chae J.C."/>
        </authorList>
    </citation>
    <scope>NUCLEOTIDE SEQUENCE [LARGE SCALE GENOMIC DNA]</scope>
    <source>
        <strain evidence="5 6">AP103</strain>
    </source>
</reference>
<dbReference type="Pfam" id="PF00890">
    <property type="entry name" value="FAD_binding_2"/>
    <property type="match status" value="1"/>
</dbReference>
<keyword evidence="6" id="KW-1185">Reference proteome</keyword>
<proteinExistence type="predicted"/>
<dbReference type="STRING" id="1172194.WQQ_38080"/>
<protein>
    <recommendedName>
        <fullName evidence="4">FAD-dependent oxidoreductase 2 FAD-binding domain-containing protein</fullName>
    </recommendedName>
</protein>
<keyword evidence="3" id="KW-1133">Transmembrane helix</keyword>
<evidence type="ECO:0000313" key="6">
    <source>
        <dbReference type="Proteomes" id="UP000003704"/>
    </source>
</evidence>
<keyword evidence="1" id="KW-0285">Flavoprotein</keyword>
<feature type="transmembrane region" description="Helical" evidence="3">
    <location>
        <begin position="6"/>
        <end position="24"/>
    </location>
</feature>
<evidence type="ECO:0000259" key="4">
    <source>
        <dbReference type="Pfam" id="PF00890"/>
    </source>
</evidence>
<dbReference type="InterPro" id="IPR036188">
    <property type="entry name" value="FAD/NAD-bd_sf"/>
</dbReference>
<organism evidence="5 6">
    <name type="scientific">Hydrocarboniphaga effusa AP103</name>
    <dbReference type="NCBI Taxonomy" id="1172194"/>
    <lineage>
        <taxon>Bacteria</taxon>
        <taxon>Pseudomonadati</taxon>
        <taxon>Pseudomonadota</taxon>
        <taxon>Gammaproteobacteria</taxon>
        <taxon>Nevskiales</taxon>
        <taxon>Nevskiaceae</taxon>
        <taxon>Hydrocarboniphaga</taxon>
    </lineage>
</organism>
<dbReference type="InterPro" id="IPR003953">
    <property type="entry name" value="FAD-dep_OxRdtase_2_FAD-bd"/>
</dbReference>
<evidence type="ECO:0000313" key="5">
    <source>
        <dbReference type="EMBL" id="EIT68613.1"/>
    </source>
</evidence>
<comment type="caution">
    <text evidence="5">The sequence shown here is derived from an EMBL/GenBank/DDBJ whole genome shotgun (WGS) entry which is preliminary data.</text>
</comment>
<dbReference type="GO" id="GO:0016491">
    <property type="term" value="F:oxidoreductase activity"/>
    <property type="evidence" value="ECO:0007669"/>
    <property type="project" value="UniProtKB-KW"/>
</dbReference>
<dbReference type="SUPFAM" id="SSF51905">
    <property type="entry name" value="FAD/NAD(P)-binding domain"/>
    <property type="match status" value="1"/>
</dbReference>
<dbReference type="Gene3D" id="3.50.50.60">
    <property type="entry name" value="FAD/NAD(P)-binding domain"/>
    <property type="match status" value="1"/>
</dbReference>
<name>I8T4G8_9GAMM</name>
<dbReference type="AlphaFoldDB" id="I8T4G8"/>
<accession>I8T4G8</accession>
<dbReference type="EMBL" id="AKGD01000003">
    <property type="protein sequence ID" value="EIT68613.1"/>
    <property type="molecule type" value="Genomic_DNA"/>
</dbReference>
<keyword evidence="3" id="KW-0472">Membrane</keyword>
<dbReference type="OrthoDB" id="311718at2"/>
<evidence type="ECO:0000256" key="3">
    <source>
        <dbReference type="SAM" id="Phobius"/>
    </source>
</evidence>
<evidence type="ECO:0000256" key="1">
    <source>
        <dbReference type="ARBA" id="ARBA00022630"/>
    </source>
</evidence>
<sequence length="40" mass="4145">MTKPDTDVVIVGVGIAGLSVTAALRRSGPRIVLLEASKPR</sequence>
<feature type="domain" description="FAD-dependent oxidoreductase 2 FAD-binding" evidence="4">
    <location>
        <begin position="7"/>
        <end position="39"/>
    </location>
</feature>